<keyword evidence="4" id="KW-1185">Reference proteome</keyword>
<feature type="transmembrane region" description="Helical" evidence="1">
    <location>
        <begin position="88"/>
        <end position="107"/>
    </location>
</feature>
<keyword evidence="1" id="KW-1133">Transmembrane helix</keyword>
<feature type="transmembrane region" description="Helical" evidence="1">
    <location>
        <begin position="12"/>
        <end position="44"/>
    </location>
</feature>
<sequence length="142" mass="15454">MATTATHQRSPGTLAAAAGLTVFAAVMLFISGFLDIFRGIMAIANDDVFVNTPNYVFKFDLTSWGWIHLALGAVAVIVSLGLFTTATWARVAGVGIASLLIVANFLSVPYYPFWSLTLIAMFGFIIWALCVVRRDDVTDQRM</sequence>
<evidence type="ECO:0000313" key="3">
    <source>
        <dbReference type="EMBL" id="GAA3772065.1"/>
    </source>
</evidence>
<evidence type="ECO:0000256" key="1">
    <source>
        <dbReference type="SAM" id="Phobius"/>
    </source>
</evidence>
<proteinExistence type="predicted"/>
<feature type="domain" description="DUF7144" evidence="2">
    <location>
        <begin position="21"/>
        <end position="134"/>
    </location>
</feature>
<dbReference type="InterPro" id="IPR055568">
    <property type="entry name" value="DUF7144"/>
</dbReference>
<dbReference type="Pfam" id="PF23636">
    <property type="entry name" value="DUF7144"/>
    <property type="match status" value="1"/>
</dbReference>
<organism evidence="3 4">
    <name type="scientific">Streptomyces coacervatus</name>
    <dbReference type="NCBI Taxonomy" id="647381"/>
    <lineage>
        <taxon>Bacteria</taxon>
        <taxon>Bacillati</taxon>
        <taxon>Actinomycetota</taxon>
        <taxon>Actinomycetes</taxon>
        <taxon>Kitasatosporales</taxon>
        <taxon>Streptomycetaceae</taxon>
        <taxon>Streptomyces</taxon>
    </lineage>
</organism>
<comment type="caution">
    <text evidence="3">The sequence shown here is derived from an EMBL/GenBank/DDBJ whole genome shotgun (WGS) entry which is preliminary data.</text>
</comment>
<reference evidence="4" key="1">
    <citation type="journal article" date="2019" name="Int. J. Syst. Evol. Microbiol.">
        <title>The Global Catalogue of Microorganisms (GCM) 10K type strain sequencing project: providing services to taxonomists for standard genome sequencing and annotation.</title>
        <authorList>
            <consortium name="The Broad Institute Genomics Platform"/>
            <consortium name="The Broad Institute Genome Sequencing Center for Infectious Disease"/>
            <person name="Wu L."/>
            <person name="Ma J."/>
        </authorList>
    </citation>
    <scope>NUCLEOTIDE SEQUENCE [LARGE SCALE GENOMIC DNA]</scope>
    <source>
        <strain evidence="4">JCM 17138</strain>
    </source>
</reference>
<accession>A0ABP7GVK7</accession>
<dbReference type="Proteomes" id="UP001501009">
    <property type="component" value="Unassembled WGS sequence"/>
</dbReference>
<evidence type="ECO:0000259" key="2">
    <source>
        <dbReference type="Pfam" id="PF23636"/>
    </source>
</evidence>
<name>A0ABP7GVK7_9ACTN</name>
<dbReference type="RefSeq" id="WP_275770097.1">
    <property type="nucleotide sequence ID" value="NZ_BAABDE010000002.1"/>
</dbReference>
<protein>
    <recommendedName>
        <fullName evidence="2">DUF7144 domain-containing protein</fullName>
    </recommendedName>
</protein>
<evidence type="ECO:0000313" key="4">
    <source>
        <dbReference type="Proteomes" id="UP001501009"/>
    </source>
</evidence>
<gene>
    <name evidence="3" type="ORF">GCM10022403_004170</name>
</gene>
<keyword evidence="1" id="KW-0812">Transmembrane</keyword>
<keyword evidence="1" id="KW-0472">Membrane</keyword>
<dbReference type="EMBL" id="BAABDE010000002">
    <property type="protein sequence ID" value="GAA3772065.1"/>
    <property type="molecule type" value="Genomic_DNA"/>
</dbReference>
<feature type="transmembrane region" description="Helical" evidence="1">
    <location>
        <begin position="64"/>
        <end position="83"/>
    </location>
</feature>
<feature type="transmembrane region" description="Helical" evidence="1">
    <location>
        <begin position="113"/>
        <end position="132"/>
    </location>
</feature>